<dbReference type="Proteomes" id="UP001218218">
    <property type="component" value="Unassembled WGS sequence"/>
</dbReference>
<reference evidence="2" key="1">
    <citation type="submission" date="2023-03" db="EMBL/GenBank/DDBJ databases">
        <title>Massive genome expansion in bonnet fungi (Mycena s.s.) driven by repeated elements and novel gene families across ecological guilds.</title>
        <authorList>
            <consortium name="Lawrence Berkeley National Laboratory"/>
            <person name="Harder C.B."/>
            <person name="Miyauchi S."/>
            <person name="Viragh M."/>
            <person name="Kuo A."/>
            <person name="Thoen E."/>
            <person name="Andreopoulos B."/>
            <person name="Lu D."/>
            <person name="Skrede I."/>
            <person name="Drula E."/>
            <person name="Henrissat B."/>
            <person name="Morin E."/>
            <person name="Kohler A."/>
            <person name="Barry K."/>
            <person name="LaButti K."/>
            <person name="Morin E."/>
            <person name="Salamov A."/>
            <person name="Lipzen A."/>
            <person name="Mereny Z."/>
            <person name="Hegedus B."/>
            <person name="Baldrian P."/>
            <person name="Stursova M."/>
            <person name="Weitz H."/>
            <person name="Taylor A."/>
            <person name="Grigoriev I.V."/>
            <person name="Nagy L.G."/>
            <person name="Martin F."/>
            <person name="Kauserud H."/>
        </authorList>
    </citation>
    <scope>NUCLEOTIDE SEQUENCE</scope>
    <source>
        <strain evidence="2">CBHHK002</strain>
    </source>
</reference>
<evidence type="ECO:0000313" key="3">
    <source>
        <dbReference type="Proteomes" id="UP001218218"/>
    </source>
</evidence>
<sequence>MPHSGAESEPPEPTAPVSSLEESRAHEGFETISSAIDQIGRLELLDFETIMTDVTIHETISLASNRILSFLDCLDQQPLPADGLDHFGKLFDIAFLEILFEQRKIFHRIAVQSLAAEPGSSTAVVCWVDAILTKLGDATIPVASGVCLTPLFSGSAESRAEDGLRAATQLPPNWHSVAGVIASGHASPAAKRLALRLTFGAFVLGPSLCTKSDGMPYGILEVLDRCISQTRATGFSASRVGDQLAIQERLNFAMIVTLYATASRQHRNFDNASQLRPHSVGGLLNVVQHVLHPDDSVSSLQFAAPPEYLDPAQMVLLRWGDTVSWCWETWDDHRTANAESVIFLTSIWLRHSDVDHSFTVSTASSIAILRVLHQLVLSTISAGSLSMSLTSRACFFAVKSMKHWLWCPKEDERWIVSGFCKCLLSLFVLLAAENDEEVAVHDYILEALSFADADTLHICMAHVKEDNALRFAARLHERFVRVQNLVSGSLAQPQTLKLDLVRCTLSFAVIVWFSKTNGCLLREPVSSLLSNVTKILLQEGSPSLVSKILGHTILTASSAAKKDLPFADENREYLWQFATTSSAHELSIASSFAHYIITSELCDSLFCAEAWRYLAEVLLLILKHQYIDEQEPLALLTCPTLCGALIRLLQADAASTQFMLSTPFTLNLCADLKSVSEGNGSGEYFDLMRERLNKIGPCLLDQIRSNLSRSATADTPLEIPMRLVFYRHGVSHLIFVPDM</sequence>
<dbReference type="EMBL" id="JARIHO010000008">
    <property type="protein sequence ID" value="KAJ7357155.1"/>
    <property type="molecule type" value="Genomic_DNA"/>
</dbReference>
<evidence type="ECO:0000313" key="2">
    <source>
        <dbReference type="EMBL" id="KAJ7357155.1"/>
    </source>
</evidence>
<dbReference type="AlphaFoldDB" id="A0AAD7AFH1"/>
<protein>
    <submittedName>
        <fullName evidence="2">Uncharacterized protein</fullName>
    </submittedName>
</protein>
<keyword evidence="3" id="KW-1185">Reference proteome</keyword>
<name>A0AAD7AFH1_9AGAR</name>
<proteinExistence type="predicted"/>
<feature type="region of interest" description="Disordered" evidence="1">
    <location>
        <begin position="1"/>
        <end position="23"/>
    </location>
</feature>
<comment type="caution">
    <text evidence="2">The sequence shown here is derived from an EMBL/GenBank/DDBJ whole genome shotgun (WGS) entry which is preliminary data.</text>
</comment>
<organism evidence="2 3">
    <name type="scientific">Mycena albidolilacea</name>
    <dbReference type="NCBI Taxonomy" id="1033008"/>
    <lineage>
        <taxon>Eukaryota</taxon>
        <taxon>Fungi</taxon>
        <taxon>Dikarya</taxon>
        <taxon>Basidiomycota</taxon>
        <taxon>Agaricomycotina</taxon>
        <taxon>Agaricomycetes</taxon>
        <taxon>Agaricomycetidae</taxon>
        <taxon>Agaricales</taxon>
        <taxon>Marasmiineae</taxon>
        <taxon>Mycenaceae</taxon>
        <taxon>Mycena</taxon>
    </lineage>
</organism>
<gene>
    <name evidence="2" type="ORF">DFH08DRAFT_851184</name>
</gene>
<accession>A0AAD7AFH1</accession>
<evidence type="ECO:0000256" key="1">
    <source>
        <dbReference type="SAM" id="MobiDB-lite"/>
    </source>
</evidence>